<name>A0ABV0E4T7_9BURK</name>
<accession>A0ABV0E4T7</accession>
<keyword evidence="2" id="KW-1185">Reference proteome</keyword>
<evidence type="ECO:0008006" key="3">
    <source>
        <dbReference type="Google" id="ProtNLM"/>
    </source>
</evidence>
<sequence length="91" mass="10254">MTTCSEFNVSKKPAWRCLHLLQIAITVKRPVGQRPLCIGQMMQIIAKIKGLAAGWRQIGRTHRPCQSGLARFGNVYLQIHQSALRARISRS</sequence>
<reference evidence="1 2" key="1">
    <citation type="submission" date="2024-01" db="EMBL/GenBank/DDBJ databases">
        <title>The diversity of rhizobia nodulating Mimosa spp. in eleven states of Brazil covering several biomes is determined by host plant, location, and edaphic factors.</title>
        <authorList>
            <person name="Rouws L."/>
            <person name="Barauna A."/>
            <person name="Beukes C."/>
            <person name="De Faria S.M."/>
            <person name="Gross E."/>
            <person name="Dos Reis Junior F.B."/>
            <person name="Simon M."/>
            <person name="Maluk M."/>
            <person name="Odee D.W."/>
            <person name="Kenicer G."/>
            <person name="Young J.P.W."/>
            <person name="Reis V.M."/>
            <person name="Zilli J."/>
            <person name="James E.K."/>
        </authorList>
    </citation>
    <scope>NUCLEOTIDE SEQUENCE [LARGE SCALE GENOMIC DNA]</scope>
    <source>
        <strain evidence="1 2">JHI1651</strain>
    </source>
</reference>
<organism evidence="1 2">
    <name type="scientific">Paraburkholderia caribensis</name>
    <dbReference type="NCBI Taxonomy" id="75105"/>
    <lineage>
        <taxon>Bacteria</taxon>
        <taxon>Pseudomonadati</taxon>
        <taxon>Pseudomonadota</taxon>
        <taxon>Betaproteobacteria</taxon>
        <taxon>Burkholderiales</taxon>
        <taxon>Burkholderiaceae</taxon>
        <taxon>Paraburkholderia</taxon>
    </lineage>
</organism>
<gene>
    <name evidence="1" type="ORF">VOI32_31225</name>
</gene>
<comment type="caution">
    <text evidence="1">The sequence shown here is derived from an EMBL/GenBank/DDBJ whole genome shotgun (WGS) entry which is preliminary data.</text>
</comment>
<dbReference type="Proteomes" id="UP001462961">
    <property type="component" value="Unassembled WGS sequence"/>
</dbReference>
<protein>
    <recommendedName>
        <fullName evidence="3">Transposase</fullName>
    </recommendedName>
</protein>
<evidence type="ECO:0000313" key="2">
    <source>
        <dbReference type="Proteomes" id="UP001462961"/>
    </source>
</evidence>
<dbReference type="RefSeq" id="WP_146174444.1">
    <property type="nucleotide sequence ID" value="NZ_CP015958.1"/>
</dbReference>
<evidence type="ECO:0000313" key="1">
    <source>
        <dbReference type="EMBL" id="MEO1758391.1"/>
    </source>
</evidence>
<dbReference type="EMBL" id="JAYLVJ010000053">
    <property type="protein sequence ID" value="MEO1758391.1"/>
    <property type="molecule type" value="Genomic_DNA"/>
</dbReference>
<proteinExistence type="predicted"/>